<dbReference type="RefSeq" id="XP_009220825.1">
    <property type="nucleotide sequence ID" value="XM_009222561.1"/>
</dbReference>
<dbReference type="HOGENOM" id="CLU_3068795_0_0_1"/>
<reference evidence="2" key="5">
    <citation type="submission" date="2018-04" db="UniProtKB">
        <authorList>
            <consortium name="EnsemblFungi"/>
        </authorList>
    </citation>
    <scope>IDENTIFICATION</scope>
    <source>
        <strain evidence="2">R3-111a-1</strain>
    </source>
</reference>
<accession>J3NU15</accession>
<name>J3NU15_GAET3</name>
<reference evidence="2" key="4">
    <citation type="journal article" date="2015" name="G3 (Bethesda)">
        <title>Genome sequences of three phytopathogenic species of the Magnaporthaceae family of fungi.</title>
        <authorList>
            <person name="Okagaki L.H."/>
            <person name="Nunes C.C."/>
            <person name="Sailsbery J."/>
            <person name="Clay B."/>
            <person name="Brown D."/>
            <person name="John T."/>
            <person name="Oh Y."/>
            <person name="Young N."/>
            <person name="Fitzgerald M."/>
            <person name="Haas B.J."/>
            <person name="Zeng Q."/>
            <person name="Young S."/>
            <person name="Adiconis X."/>
            <person name="Fan L."/>
            <person name="Levin J.Z."/>
            <person name="Mitchell T.K."/>
            <person name="Okubara P.A."/>
            <person name="Farman M.L."/>
            <person name="Kohn L.M."/>
            <person name="Birren B."/>
            <person name="Ma L.-J."/>
            <person name="Dean R.A."/>
        </authorList>
    </citation>
    <scope>NUCLEOTIDE SEQUENCE</scope>
    <source>
        <strain evidence="2">R3-111a-1</strain>
    </source>
</reference>
<sequence>MLEAAVIFAGIAAVVKRVVFNRYPFLGYRNLCKLGFNPKVWAIFGLSNAVTRF</sequence>
<dbReference type="EMBL" id="GL385396">
    <property type="protein sequence ID" value="EJT79680.1"/>
    <property type="molecule type" value="Genomic_DNA"/>
</dbReference>
<gene>
    <name evidence="2" type="primary">20345222</name>
    <name evidence="1" type="ORF">GGTG_04764</name>
</gene>
<evidence type="ECO:0000313" key="2">
    <source>
        <dbReference type="EnsemblFungi" id="EJT79680"/>
    </source>
</evidence>
<dbReference type="VEuPathDB" id="FungiDB:GGTG_04764"/>
<evidence type="ECO:0000313" key="3">
    <source>
        <dbReference type="Proteomes" id="UP000006039"/>
    </source>
</evidence>
<dbReference type="GeneID" id="20345222"/>
<dbReference type="EnsemblFungi" id="EJT79680">
    <property type="protein sequence ID" value="EJT79680"/>
    <property type="gene ID" value="GGTG_04764"/>
</dbReference>
<proteinExistence type="predicted"/>
<reference evidence="1" key="3">
    <citation type="submission" date="2010-09" db="EMBL/GenBank/DDBJ databases">
        <title>Annotation of Gaeumannomyces graminis var. tritici R3-111a-1.</title>
        <authorList>
            <consortium name="The Broad Institute Genome Sequencing Platform"/>
            <person name="Ma L.-J."/>
            <person name="Dead R."/>
            <person name="Young S.K."/>
            <person name="Zeng Q."/>
            <person name="Gargeya S."/>
            <person name="Fitzgerald M."/>
            <person name="Haas B."/>
            <person name="Abouelleil A."/>
            <person name="Alvarado L."/>
            <person name="Arachchi H.M."/>
            <person name="Berlin A."/>
            <person name="Brown A."/>
            <person name="Chapman S.B."/>
            <person name="Chen Z."/>
            <person name="Dunbar C."/>
            <person name="Freedman E."/>
            <person name="Gearin G."/>
            <person name="Gellesch M."/>
            <person name="Goldberg J."/>
            <person name="Griggs A."/>
            <person name="Gujja S."/>
            <person name="Heiman D."/>
            <person name="Howarth C."/>
            <person name="Larson L."/>
            <person name="Lui A."/>
            <person name="MacDonald P.J.P."/>
            <person name="Mehta T."/>
            <person name="Montmayeur A."/>
            <person name="Murphy C."/>
            <person name="Neiman D."/>
            <person name="Pearson M."/>
            <person name="Priest M."/>
            <person name="Roberts A."/>
            <person name="Saif S."/>
            <person name="Shea T."/>
            <person name="Shenoy N."/>
            <person name="Sisk P."/>
            <person name="Stolte C."/>
            <person name="Sykes S."/>
            <person name="Yandava C."/>
            <person name="Wortman J."/>
            <person name="Nusbaum C."/>
            <person name="Birren B."/>
        </authorList>
    </citation>
    <scope>NUCLEOTIDE SEQUENCE</scope>
    <source>
        <strain evidence="1">R3-111a-1</strain>
    </source>
</reference>
<evidence type="ECO:0000313" key="1">
    <source>
        <dbReference type="EMBL" id="EJT79680.1"/>
    </source>
</evidence>
<reference evidence="1" key="2">
    <citation type="submission" date="2010-07" db="EMBL/GenBank/DDBJ databases">
        <authorList>
            <consortium name="The Broad Institute Genome Sequencing Platform"/>
            <consortium name="Broad Institute Genome Sequencing Center for Infectious Disease"/>
            <person name="Ma L.-J."/>
            <person name="Dead R."/>
            <person name="Young S."/>
            <person name="Zeng Q."/>
            <person name="Koehrsen M."/>
            <person name="Alvarado L."/>
            <person name="Berlin A."/>
            <person name="Chapman S.B."/>
            <person name="Chen Z."/>
            <person name="Freedman E."/>
            <person name="Gellesch M."/>
            <person name="Goldberg J."/>
            <person name="Griggs A."/>
            <person name="Gujja S."/>
            <person name="Heilman E.R."/>
            <person name="Heiman D."/>
            <person name="Hepburn T."/>
            <person name="Howarth C."/>
            <person name="Jen D."/>
            <person name="Larson L."/>
            <person name="Mehta T."/>
            <person name="Neiman D."/>
            <person name="Pearson M."/>
            <person name="Roberts A."/>
            <person name="Saif S."/>
            <person name="Shea T."/>
            <person name="Shenoy N."/>
            <person name="Sisk P."/>
            <person name="Stolte C."/>
            <person name="Sykes S."/>
            <person name="Walk T."/>
            <person name="White J."/>
            <person name="Yandava C."/>
            <person name="Haas B."/>
            <person name="Nusbaum C."/>
            <person name="Birren B."/>
        </authorList>
    </citation>
    <scope>NUCLEOTIDE SEQUENCE</scope>
    <source>
        <strain evidence="1">R3-111a-1</strain>
    </source>
</reference>
<reference evidence="3" key="1">
    <citation type="submission" date="2010-07" db="EMBL/GenBank/DDBJ databases">
        <title>The genome sequence of Gaeumannomyces graminis var. tritici strain R3-111a-1.</title>
        <authorList>
            <consortium name="The Broad Institute Genome Sequencing Platform"/>
            <person name="Ma L.-J."/>
            <person name="Dead R."/>
            <person name="Young S."/>
            <person name="Zeng Q."/>
            <person name="Koehrsen M."/>
            <person name="Alvarado L."/>
            <person name="Berlin A."/>
            <person name="Chapman S.B."/>
            <person name="Chen Z."/>
            <person name="Freedman E."/>
            <person name="Gellesch M."/>
            <person name="Goldberg J."/>
            <person name="Griggs A."/>
            <person name="Gujja S."/>
            <person name="Heilman E.R."/>
            <person name="Heiman D."/>
            <person name="Hepburn T."/>
            <person name="Howarth C."/>
            <person name="Jen D."/>
            <person name="Larson L."/>
            <person name="Mehta T."/>
            <person name="Neiman D."/>
            <person name="Pearson M."/>
            <person name="Roberts A."/>
            <person name="Saif S."/>
            <person name="Shea T."/>
            <person name="Shenoy N."/>
            <person name="Sisk P."/>
            <person name="Stolte C."/>
            <person name="Sykes S."/>
            <person name="Walk T."/>
            <person name="White J."/>
            <person name="Yandava C."/>
            <person name="Haas B."/>
            <person name="Nusbaum C."/>
            <person name="Birren B."/>
        </authorList>
    </citation>
    <scope>NUCLEOTIDE SEQUENCE [LARGE SCALE GENOMIC DNA]</scope>
    <source>
        <strain evidence="3">R3-111a-1</strain>
    </source>
</reference>
<dbReference type="Proteomes" id="UP000006039">
    <property type="component" value="Unassembled WGS sequence"/>
</dbReference>
<keyword evidence="3" id="KW-1185">Reference proteome</keyword>
<organism evidence="1">
    <name type="scientific">Gaeumannomyces tritici (strain R3-111a-1)</name>
    <name type="common">Wheat and barley take-all root rot fungus</name>
    <name type="synonym">Gaeumannomyces graminis var. tritici</name>
    <dbReference type="NCBI Taxonomy" id="644352"/>
    <lineage>
        <taxon>Eukaryota</taxon>
        <taxon>Fungi</taxon>
        <taxon>Dikarya</taxon>
        <taxon>Ascomycota</taxon>
        <taxon>Pezizomycotina</taxon>
        <taxon>Sordariomycetes</taxon>
        <taxon>Sordariomycetidae</taxon>
        <taxon>Magnaporthales</taxon>
        <taxon>Magnaporthaceae</taxon>
        <taxon>Gaeumannomyces</taxon>
    </lineage>
</organism>
<protein>
    <submittedName>
        <fullName evidence="1 2">Uncharacterized protein</fullName>
    </submittedName>
</protein>
<dbReference type="AlphaFoldDB" id="J3NU15"/>